<evidence type="ECO:0000259" key="2">
    <source>
        <dbReference type="PROSITE" id="PS50883"/>
    </source>
</evidence>
<sequence>DKAIEQLRDLLVQQEQRARRLPEQKVSDARKLSEEEQAVIDALERRDLFVQFRPLQNLATGKTDIYEVAVKMRSADGSTIAPRDFLPIVNRHNLGEAYDLLILERSLENARLVDEEISLSFNLSPFSLRKDQFLEQFFERLKDSGVSPHRLIVELYERKRHHRLEEYLERLKMLKHSRVRLCLDNFGSSNASMEYLRHFPFDMIQFDREYTFDLESGKNTSILRSFIAMAHEMKMLTAAKWVDNRNKVTLLQELGVDYIQGFAAGRILKEEEFVALYNPFKPQGASS</sequence>
<gene>
    <name evidence="3" type="ORF">ENJ74_02405</name>
</gene>
<dbReference type="Proteomes" id="UP000885722">
    <property type="component" value="Unassembled WGS sequence"/>
</dbReference>
<dbReference type="InterPro" id="IPR035919">
    <property type="entry name" value="EAL_sf"/>
</dbReference>
<name>A0A7V2WLZ5_9BACT</name>
<dbReference type="Pfam" id="PF00563">
    <property type="entry name" value="EAL"/>
    <property type="match status" value="1"/>
</dbReference>
<dbReference type="SMART" id="SM00052">
    <property type="entry name" value="EAL"/>
    <property type="match status" value="1"/>
</dbReference>
<organism evidence="3">
    <name type="scientific">Nitratifractor salsuginis</name>
    <dbReference type="NCBI Taxonomy" id="269261"/>
    <lineage>
        <taxon>Bacteria</taxon>
        <taxon>Pseudomonadati</taxon>
        <taxon>Campylobacterota</taxon>
        <taxon>Epsilonproteobacteria</taxon>
        <taxon>Campylobacterales</taxon>
        <taxon>Sulfurovaceae</taxon>
        <taxon>Nitratifractor</taxon>
    </lineage>
</organism>
<proteinExistence type="predicted"/>
<dbReference type="Gene3D" id="3.20.20.450">
    <property type="entry name" value="EAL domain"/>
    <property type="match status" value="1"/>
</dbReference>
<keyword evidence="1" id="KW-0175">Coiled coil</keyword>
<dbReference type="PANTHER" id="PTHR33121">
    <property type="entry name" value="CYCLIC DI-GMP PHOSPHODIESTERASE PDEF"/>
    <property type="match status" value="1"/>
</dbReference>
<dbReference type="PROSITE" id="PS50883">
    <property type="entry name" value="EAL"/>
    <property type="match status" value="1"/>
</dbReference>
<comment type="caution">
    <text evidence="3">The sequence shown here is derived from an EMBL/GenBank/DDBJ whole genome shotgun (WGS) entry which is preliminary data.</text>
</comment>
<reference evidence="3" key="1">
    <citation type="journal article" date="2020" name="mSystems">
        <title>Genome- and Community-Level Interaction Insights into Carbon Utilization and Element Cycling Functions of Hydrothermarchaeota in Hydrothermal Sediment.</title>
        <authorList>
            <person name="Zhou Z."/>
            <person name="Liu Y."/>
            <person name="Xu W."/>
            <person name="Pan J."/>
            <person name="Luo Z.H."/>
            <person name="Li M."/>
        </authorList>
    </citation>
    <scope>NUCLEOTIDE SEQUENCE [LARGE SCALE GENOMIC DNA]</scope>
    <source>
        <strain evidence="3">HyVt-513</strain>
    </source>
</reference>
<feature type="coiled-coil region" evidence="1">
    <location>
        <begin position="4"/>
        <end position="46"/>
    </location>
</feature>
<dbReference type="EMBL" id="DRNO01000160">
    <property type="protein sequence ID" value="HFC03702.1"/>
    <property type="molecule type" value="Genomic_DNA"/>
</dbReference>
<feature type="domain" description="EAL" evidence="2">
    <location>
        <begin position="32"/>
        <end position="281"/>
    </location>
</feature>
<dbReference type="GO" id="GO:0071111">
    <property type="term" value="F:cyclic-guanylate-specific phosphodiesterase activity"/>
    <property type="evidence" value="ECO:0007669"/>
    <property type="project" value="InterPro"/>
</dbReference>
<dbReference type="PANTHER" id="PTHR33121:SF70">
    <property type="entry name" value="SIGNALING PROTEIN YKOW"/>
    <property type="match status" value="1"/>
</dbReference>
<protein>
    <submittedName>
        <fullName evidence="3">EAL domain-containing protein</fullName>
    </submittedName>
</protein>
<dbReference type="InterPro" id="IPR001633">
    <property type="entry name" value="EAL_dom"/>
</dbReference>
<dbReference type="AlphaFoldDB" id="A0A7V2WLZ5"/>
<evidence type="ECO:0000313" key="3">
    <source>
        <dbReference type="EMBL" id="HFC03702.1"/>
    </source>
</evidence>
<dbReference type="CDD" id="cd01948">
    <property type="entry name" value="EAL"/>
    <property type="match status" value="1"/>
</dbReference>
<dbReference type="SUPFAM" id="SSF141868">
    <property type="entry name" value="EAL domain-like"/>
    <property type="match status" value="1"/>
</dbReference>
<feature type="non-terminal residue" evidence="3">
    <location>
        <position position="1"/>
    </location>
</feature>
<evidence type="ECO:0000256" key="1">
    <source>
        <dbReference type="SAM" id="Coils"/>
    </source>
</evidence>
<dbReference type="InterPro" id="IPR050706">
    <property type="entry name" value="Cyclic-di-GMP_PDE-like"/>
</dbReference>
<accession>A0A7V2WLZ5</accession>